<gene>
    <name evidence="1" type="ORF">DERYTH_LOCUS18806</name>
</gene>
<proteinExistence type="predicted"/>
<keyword evidence="2" id="KW-1185">Reference proteome</keyword>
<evidence type="ECO:0000313" key="1">
    <source>
        <dbReference type="EMBL" id="CAG8772342.1"/>
    </source>
</evidence>
<sequence>GALTKNEIETNLCALKTDLATSTALLIHNKSWKESNKKLAKVVSSILDILRNIWKNLAFGPKKLSIRKSGYISIAEYQSLASKDQRRVEKWLDIIFITSCND</sequence>
<dbReference type="AlphaFoldDB" id="A0A9N9NYE2"/>
<accession>A0A9N9NYE2</accession>
<dbReference type="Proteomes" id="UP000789405">
    <property type="component" value="Unassembled WGS sequence"/>
</dbReference>
<protein>
    <submittedName>
        <fullName evidence="1">11728_t:CDS:1</fullName>
    </submittedName>
</protein>
<evidence type="ECO:0000313" key="2">
    <source>
        <dbReference type="Proteomes" id="UP000789405"/>
    </source>
</evidence>
<reference evidence="1" key="1">
    <citation type="submission" date="2021-06" db="EMBL/GenBank/DDBJ databases">
        <authorList>
            <person name="Kallberg Y."/>
            <person name="Tangrot J."/>
            <person name="Rosling A."/>
        </authorList>
    </citation>
    <scope>NUCLEOTIDE SEQUENCE</scope>
    <source>
        <strain evidence="1">MA453B</strain>
    </source>
</reference>
<name>A0A9N9NYE2_9GLOM</name>
<dbReference type="EMBL" id="CAJVPY010019640">
    <property type="protein sequence ID" value="CAG8772342.1"/>
    <property type="molecule type" value="Genomic_DNA"/>
</dbReference>
<feature type="non-terminal residue" evidence="1">
    <location>
        <position position="102"/>
    </location>
</feature>
<dbReference type="OrthoDB" id="2442738at2759"/>
<organism evidence="1 2">
    <name type="scientific">Dentiscutata erythropus</name>
    <dbReference type="NCBI Taxonomy" id="1348616"/>
    <lineage>
        <taxon>Eukaryota</taxon>
        <taxon>Fungi</taxon>
        <taxon>Fungi incertae sedis</taxon>
        <taxon>Mucoromycota</taxon>
        <taxon>Glomeromycotina</taxon>
        <taxon>Glomeromycetes</taxon>
        <taxon>Diversisporales</taxon>
        <taxon>Gigasporaceae</taxon>
        <taxon>Dentiscutata</taxon>
    </lineage>
</organism>
<comment type="caution">
    <text evidence="1">The sequence shown here is derived from an EMBL/GenBank/DDBJ whole genome shotgun (WGS) entry which is preliminary data.</text>
</comment>